<reference evidence="3" key="1">
    <citation type="journal article" date="2014" name="Int. J. Syst. Evol. Microbiol.">
        <title>Complete genome sequence of Corynebacterium casei LMG S-19264T (=DSM 44701T), isolated from a smear-ripened cheese.</title>
        <authorList>
            <consortium name="US DOE Joint Genome Institute (JGI-PGF)"/>
            <person name="Walter F."/>
            <person name="Albersmeier A."/>
            <person name="Kalinowski J."/>
            <person name="Ruckert C."/>
        </authorList>
    </citation>
    <scope>NUCLEOTIDE SEQUENCE</scope>
    <source>
        <strain evidence="3">KCTC 42650</strain>
    </source>
</reference>
<dbReference type="PROSITE" id="PS51257">
    <property type="entry name" value="PROKAR_LIPOPROTEIN"/>
    <property type="match status" value="1"/>
</dbReference>
<accession>A0A8J3GXR2</accession>
<keyword evidence="4" id="KW-1185">Reference proteome</keyword>
<dbReference type="AlphaFoldDB" id="A0A8J3GXR2"/>
<reference evidence="3" key="2">
    <citation type="submission" date="2020-09" db="EMBL/GenBank/DDBJ databases">
        <authorList>
            <person name="Sun Q."/>
            <person name="Kim S."/>
        </authorList>
    </citation>
    <scope>NUCLEOTIDE SEQUENCE</scope>
    <source>
        <strain evidence="3">KCTC 42650</strain>
    </source>
</reference>
<evidence type="ECO:0000313" key="3">
    <source>
        <dbReference type="EMBL" id="GHF49618.1"/>
    </source>
</evidence>
<gene>
    <name evidence="3" type="ORF">GCM10017056_21770</name>
</gene>
<name>A0A8J3GXR2_9RHOB</name>
<feature type="region of interest" description="Disordered" evidence="1">
    <location>
        <begin position="97"/>
        <end position="118"/>
    </location>
</feature>
<evidence type="ECO:0000256" key="2">
    <source>
        <dbReference type="SAM" id="SignalP"/>
    </source>
</evidence>
<dbReference type="EMBL" id="BNCJ01000004">
    <property type="protein sequence ID" value="GHF49618.1"/>
    <property type="molecule type" value="Genomic_DNA"/>
</dbReference>
<protein>
    <recommendedName>
        <fullName evidence="5">DUF2946 domain-containing protein</fullName>
    </recommendedName>
</protein>
<sequence length="118" mass="12680">MMKRLQSFLGLFAMMLFMAAAFVNPANASAMLSCGAADIVHQADAHTDHHGHEHDSEMAAKAKPKAEHCASHACLLALPGMPALSLISFDLRPLALPPSASPSPQNWEPQGLRKPPRF</sequence>
<organism evidence="3 4">
    <name type="scientific">Seohaeicola zhoushanensis</name>
    <dbReference type="NCBI Taxonomy" id="1569283"/>
    <lineage>
        <taxon>Bacteria</taxon>
        <taxon>Pseudomonadati</taxon>
        <taxon>Pseudomonadota</taxon>
        <taxon>Alphaproteobacteria</taxon>
        <taxon>Rhodobacterales</taxon>
        <taxon>Roseobacteraceae</taxon>
        <taxon>Seohaeicola</taxon>
    </lineage>
</organism>
<dbReference type="Proteomes" id="UP000626220">
    <property type="component" value="Unassembled WGS sequence"/>
</dbReference>
<evidence type="ECO:0000256" key="1">
    <source>
        <dbReference type="SAM" id="MobiDB-lite"/>
    </source>
</evidence>
<evidence type="ECO:0008006" key="5">
    <source>
        <dbReference type="Google" id="ProtNLM"/>
    </source>
</evidence>
<keyword evidence="2" id="KW-0732">Signal</keyword>
<proteinExistence type="predicted"/>
<comment type="caution">
    <text evidence="3">The sequence shown here is derived from an EMBL/GenBank/DDBJ whole genome shotgun (WGS) entry which is preliminary data.</text>
</comment>
<feature type="signal peptide" evidence="2">
    <location>
        <begin position="1"/>
        <end position="28"/>
    </location>
</feature>
<evidence type="ECO:0000313" key="4">
    <source>
        <dbReference type="Proteomes" id="UP000626220"/>
    </source>
</evidence>
<feature type="chain" id="PRO_5035163803" description="DUF2946 domain-containing protein" evidence="2">
    <location>
        <begin position="29"/>
        <end position="118"/>
    </location>
</feature>